<gene>
    <name evidence="2" type="ORF">SAMN02982931_04375</name>
</gene>
<name>A0A1G6EDT0_9HYPH</name>
<dbReference type="STRING" id="665467.SAMN02982931_04375"/>
<dbReference type="PANTHER" id="PTHR43685">
    <property type="entry name" value="GLYCOSYLTRANSFERASE"/>
    <property type="match status" value="1"/>
</dbReference>
<dbReference type="InterPro" id="IPR001173">
    <property type="entry name" value="Glyco_trans_2-like"/>
</dbReference>
<accession>A0A1G6EDT0</accession>
<dbReference type="EMBL" id="FMXQ01000011">
    <property type="protein sequence ID" value="SDB55105.1"/>
    <property type="molecule type" value="Genomic_DNA"/>
</dbReference>
<feature type="domain" description="Glycosyltransferase 2-like" evidence="1">
    <location>
        <begin position="22"/>
        <end position="127"/>
    </location>
</feature>
<dbReference type="OrthoDB" id="9794124at2"/>
<dbReference type="InterPro" id="IPR029044">
    <property type="entry name" value="Nucleotide-diphossugar_trans"/>
</dbReference>
<dbReference type="Proteomes" id="UP000199071">
    <property type="component" value="Unassembled WGS sequence"/>
</dbReference>
<dbReference type="AlphaFoldDB" id="A0A1G6EDT0"/>
<dbReference type="PANTHER" id="PTHR43685:SF2">
    <property type="entry name" value="GLYCOSYLTRANSFERASE 2-LIKE DOMAIN-CONTAINING PROTEIN"/>
    <property type="match status" value="1"/>
</dbReference>
<keyword evidence="3" id="KW-1185">Reference proteome</keyword>
<dbReference type="Gene3D" id="3.90.550.10">
    <property type="entry name" value="Spore Coat Polysaccharide Biosynthesis Protein SpsA, Chain A"/>
    <property type="match status" value="1"/>
</dbReference>
<dbReference type="GO" id="GO:0016740">
    <property type="term" value="F:transferase activity"/>
    <property type="evidence" value="ECO:0007669"/>
    <property type="project" value="UniProtKB-KW"/>
</dbReference>
<keyword evidence="2" id="KW-0808">Transferase</keyword>
<protein>
    <submittedName>
        <fullName evidence="2">Glycosyltransferase involved in cell wall bisynthesis</fullName>
    </submittedName>
</protein>
<evidence type="ECO:0000259" key="1">
    <source>
        <dbReference type="Pfam" id="PF00535"/>
    </source>
</evidence>
<proteinExistence type="predicted"/>
<organism evidence="2 3">
    <name type="scientific">Bauldia litoralis</name>
    <dbReference type="NCBI Taxonomy" id="665467"/>
    <lineage>
        <taxon>Bacteria</taxon>
        <taxon>Pseudomonadati</taxon>
        <taxon>Pseudomonadota</taxon>
        <taxon>Alphaproteobacteria</taxon>
        <taxon>Hyphomicrobiales</taxon>
        <taxon>Kaistiaceae</taxon>
        <taxon>Bauldia</taxon>
    </lineage>
</organism>
<sequence>MPGSSSLNAALANDDPSPTIDVLIPHYNSVDALDLSLASIDAQDYAGRFRVVVVDDGSTPEMIARLRDLIDRRERPVVLLENGVNRGRPYTRNVLLDATESPYTAWLDAGDAWYPSKTAAQIAEARALGGPDSDTPFWVTCNFDWQWTGREATRRFQTVDQDQVMALLRGKDLRAYLWTLLGPTRTFRDVGWFDEKLPRLQDLDFFLRFLLKRGRLHLPDTAESLCVYHKSDIGRDAEQIRACHAYIFDKHRVLYTRYGPKFTRVQLYNMEIHAARFAASNGDGGRRATHLWRAFRHRPKQFVRRWRSGGLKAGKETHQHDG</sequence>
<dbReference type="SUPFAM" id="SSF53448">
    <property type="entry name" value="Nucleotide-diphospho-sugar transferases"/>
    <property type="match status" value="1"/>
</dbReference>
<evidence type="ECO:0000313" key="2">
    <source>
        <dbReference type="EMBL" id="SDB55105.1"/>
    </source>
</evidence>
<dbReference type="Pfam" id="PF00535">
    <property type="entry name" value="Glycos_transf_2"/>
    <property type="match status" value="1"/>
</dbReference>
<dbReference type="CDD" id="cd00761">
    <property type="entry name" value="Glyco_tranf_GTA_type"/>
    <property type="match status" value="1"/>
</dbReference>
<dbReference type="InterPro" id="IPR050834">
    <property type="entry name" value="Glycosyltransf_2"/>
</dbReference>
<evidence type="ECO:0000313" key="3">
    <source>
        <dbReference type="Proteomes" id="UP000199071"/>
    </source>
</evidence>
<reference evidence="2 3" key="1">
    <citation type="submission" date="2016-10" db="EMBL/GenBank/DDBJ databases">
        <authorList>
            <person name="de Groot N.N."/>
        </authorList>
    </citation>
    <scope>NUCLEOTIDE SEQUENCE [LARGE SCALE GENOMIC DNA]</scope>
    <source>
        <strain evidence="2 3">ATCC 35022</strain>
    </source>
</reference>